<dbReference type="InterPro" id="IPR011990">
    <property type="entry name" value="TPR-like_helical_dom_sf"/>
</dbReference>
<gene>
    <name evidence="2" type="ORF">Acr_28g0008300</name>
</gene>
<dbReference type="EMBL" id="BJWL01000028">
    <property type="protein sequence ID" value="GFZ20125.1"/>
    <property type="molecule type" value="Genomic_DNA"/>
</dbReference>
<name>A0A7J0HAX7_9ERIC</name>
<dbReference type="Gene3D" id="1.25.40.10">
    <property type="entry name" value="Tetratricopeptide repeat domain"/>
    <property type="match status" value="1"/>
</dbReference>
<feature type="compositionally biased region" description="Basic residues" evidence="1">
    <location>
        <begin position="55"/>
        <end position="64"/>
    </location>
</feature>
<organism evidence="2 3">
    <name type="scientific">Actinidia rufa</name>
    <dbReference type="NCBI Taxonomy" id="165716"/>
    <lineage>
        <taxon>Eukaryota</taxon>
        <taxon>Viridiplantae</taxon>
        <taxon>Streptophyta</taxon>
        <taxon>Embryophyta</taxon>
        <taxon>Tracheophyta</taxon>
        <taxon>Spermatophyta</taxon>
        <taxon>Magnoliopsida</taxon>
        <taxon>eudicotyledons</taxon>
        <taxon>Gunneridae</taxon>
        <taxon>Pentapetalae</taxon>
        <taxon>asterids</taxon>
        <taxon>Ericales</taxon>
        <taxon>Actinidiaceae</taxon>
        <taxon>Actinidia</taxon>
    </lineage>
</organism>
<evidence type="ECO:0000313" key="3">
    <source>
        <dbReference type="Proteomes" id="UP000585474"/>
    </source>
</evidence>
<feature type="region of interest" description="Disordered" evidence="1">
    <location>
        <begin position="43"/>
        <end position="72"/>
    </location>
</feature>
<dbReference type="OrthoDB" id="185373at2759"/>
<protein>
    <submittedName>
        <fullName evidence="2">Pentatricopeptide repeat (PPR) superfamily protein</fullName>
    </submittedName>
</protein>
<evidence type="ECO:0000256" key="1">
    <source>
        <dbReference type="SAM" id="MobiDB-lite"/>
    </source>
</evidence>
<sequence>MKAVMEYMQKYHFSWTIVVVVKIWASNQQSILLGFLGTGPRTINGRPAQTNRNKGPGRGRSKPLRRGDQTKTEQWAVSVDHGEIPGRMSMERYLEDIGDIIGKIAIWRVSCNCWCRGGENLARGRGRARKRQYFNSDQLMSILMVALASSVEMTWMDVWRCSVFLGARAYGEAGKAEKIGVILRFIENLDVALDIVFFNCLVDAYGMMGCFAEMVETKGFKPDQVTCRTMVKAYTTGGMTNHAKELQEFLALSGKNPTDMERYNHR</sequence>
<proteinExistence type="predicted"/>
<dbReference type="Proteomes" id="UP000585474">
    <property type="component" value="Unassembled WGS sequence"/>
</dbReference>
<evidence type="ECO:0000313" key="2">
    <source>
        <dbReference type="EMBL" id="GFZ20125.1"/>
    </source>
</evidence>
<keyword evidence="3" id="KW-1185">Reference proteome</keyword>
<reference evidence="2 3" key="1">
    <citation type="submission" date="2019-07" db="EMBL/GenBank/DDBJ databases">
        <title>De Novo Assembly of kiwifruit Actinidia rufa.</title>
        <authorList>
            <person name="Sugita-Konishi S."/>
            <person name="Sato K."/>
            <person name="Mori E."/>
            <person name="Abe Y."/>
            <person name="Kisaki G."/>
            <person name="Hamano K."/>
            <person name="Suezawa K."/>
            <person name="Otani M."/>
            <person name="Fukuda T."/>
            <person name="Manabe T."/>
            <person name="Gomi K."/>
            <person name="Tabuchi M."/>
            <person name="Akimitsu K."/>
            <person name="Kataoka I."/>
        </authorList>
    </citation>
    <scope>NUCLEOTIDE SEQUENCE [LARGE SCALE GENOMIC DNA]</scope>
    <source>
        <strain evidence="3">cv. Fuchu</strain>
    </source>
</reference>
<dbReference type="AlphaFoldDB" id="A0A7J0HAX7"/>
<comment type="caution">
    <text evidence="2">The sequence shown here is derived from an EMBL/GenBank/DDBJ whole genome shotgun (WGS) entry which is preliminary data.</text>
</comment>
<accession>A0A7J0HAX7</accession>